<dbReference type="Proteomes" id="UP001153709">
    <property type="component" value="Chromosome 7"/>
</dbReference>
<evidence type="ECO:0000313" key="3">
    <source>
        <dbReference type="Proteomes" id="UP001153709"/>
    </source>
</evidence>
<gene>
    <name evidence="2" type="ORF">DIABBA_LOCUS11121</name>
</gene>
<dbReference type="AlphaFoldDB" id="A0A9N9XFZ3"/>
<accession>A0A9N9XFZ3</accession>
<organism evidence="2 3">
    <name type="scientific">Diabrotica balteata</name>
    <name type="common">Banded cucumber beetle</name>
    <dbReference type="NCBI Taxonomy" id="107213"/>
    <lineage>
        <taxon>Eukaryota</taxon>
        <taxon>Metazoa</taxon>
        <taxon>Ecdysozoa</taxon>
        <taxon>Arthropoda</taxon>
        <taxon>Hexapoda</taxon>
        <taxon>Insecta</taxon>
        <taxon>Pterygota</taxon>
        <taxon>Neoptera</taxon>
        <taxon>Endopterygota</taxon>
        <taxon>Coleoptera</taxon>
        <taxon>Polyphaga</taxon>
        <taxon>Cucujiformia</taxon>
        <taxon>Chrysomeloidea</taxon>
        <taxon>Chrysomelidae</taxon>
        <taxon>Galerucinae</taxon>
        <taxon>Diabroticina</taxon>
        <taxon>Diabroticites</taxon>
        <taxon>Diabrotica</taxon>
    </lineage>
</organism>
<dbReference type="PANTHER" id="PTHR10773:SF19">
    <property type="match status" value="1"/>
</dbReference>
<feature type="signal peptide" evidence="1">
    <location>
        <begin position="1"/>
        <end position="17"/>
    </location>
</feature>
<dbReference type="EMBL" id="OU898282">
    <property type="protein sequence ID" value="CAG9838200.1"/>
    <property type="molecule type" value="Genomic_DNA"/>
</dbReference>
<proteinExistence type="predicted"/>
<sequence>MVFRLLLLFISVASVLCEKIGEKEERIKDGSKREGDYITHDTLSRNNQHRQPKQTNYYSIPNTANMRRINNMNFNNKYYDNRPKPMYQGNYPPQSYTANGFRRQALFPVKTKNKFGTFNNANNFVRRPFRTNNNPANLNRLNFNQIPAGGKRYKTDQKLLDNIDFLHNFLNALLKMPLHYARKYSSKLYLGPTFHTIMDVYKFYISKCEQETVGCVSRTTFSMIVKKNISSLPMKKDQYNICASYRSGNIMENIWQDHINKKNTARAAKDKDKNESSIGNQITLELDVQAVKLASFTQANAFYYKTKLCFHIRVYNVATKHATCYWFSEDQNNQLQSTLTSCLIDCLTKYYLTDDKKTDYHIFRQMYGSK</sequence>
<dbReference type="PANTHER" id="PTHR10773">
    <property type="entry name" value="DNA-DIRECTED RNA POLYMERASES I, II, AND III SUBUNIT RPABC2"/>
    <property type="match status" value="1"/>
</dbReference>
<feature type="chain" id="PRO_5040264212" evidence="1">
    <location>
        <begin position="18"/>
        <end position="370"/>
    </location>
</feature>
<evidence type="ECO:0000313" key="2">
    <source>
        <dbReference type="EMBL" id="CAG9838200.1"/>
    </source>
</evidence>
<keyword evidence="1" id="KW-0732">Signal</keyword>
<evidence type="ECO:0000256" key="1">
    <source>
        <dbReference type="SAM" id="SignalP"/>
    </source>
</evidence>
<keyword evidence="3" id="KW-1185">Reference proteome</keyword>
<protein>
    <submittedName>
        <fullName evidence="2">Uncharacterized protein</fullName>
    </submittedName>
</protein>
<dbReference type="OrthoDB" id="6774673at2759"/>
<name>A0A9N9XFZ3_DIABA</name>
<reference evidence="2" key="1">
    <citation type="submission" date="2022-01" db="EMBL/GenBank/DDBJ databases">
        <authorList>
            <person name="King R."/>
        </authorList>
    </citation>
    <scope>NUCLEOTIDE SEQUENCE</scope>
</reference>